<feature type="transmembrane region" description="Helical" evidence="7">
    <location>
        <begin position="371"/>
        <end position="394"/>
    </location>
</feature>
<dbReference type="Pfam" id="PF02687">
    <property type="entry name" value="FtsX"/>
    <property type="match status" value="1"/>
</dbReference>
<dbReference type="GO" id="GO:0005886">
    <property type="term" value="C:plasma membrane"/>
    <property type="evidence" value="ECO:0007669"/>
    <property type="project" value="UniProtKB-SubCell"/>
</dbReference>
<comment type="caution">
    <text evidence="10">The sequence shown here is derived from an EMBL/GenBank/DDBJ whole genome shotgun (WGS) entry which is preliminary data.</text>
</comment>
<reference evidence="10 11" key="1">
    <citation type="submission" date="2017-10" db="EMBL/GenBank/DDBJ databases">
        <title>Draft genome of Longibacter Salinarum.</title>
        <authorList>
            <person name="Goh K.M."/>
            <person name="Shamsir M.S."/>
            <person name="Lim S.W."/>
        </authorList>
    </citation>
    <scope>NUCLEOTIDE SEQUENCE [LARGE SCALE GENOMIC DNA]</scope>
    <source>
        <strain evidence="10 11">KCTC 52045</strain>
    </source>
</reference>
<accession>A0A2A8CWK7</accession>
<dbReference type="AlphaFoldDB" id="A0A2A8CWK7"/>
<dbReference type="PANTHER" id="PTHR30572:SF4">
    <property type="entry name" value="ABC TRANSPORTER PERMEASE YTRF"/>
    <property type="match status" value="1"/>
</dbReference>
<dbReference type="InterPro" id="IPR003838">
    <property type="entry name" value="ABC3_permease_C"/>
</dbReference>
<comment type="subcellular location">
    <subcellularLocation>
        <location evidence="1">Cell membrane</location>
        <topology evidence="1">Multi-pass membrane protein</topology>
    </subcellularLocation>
</comment>
<dbReference type="OrthoDB" id="9770036at2"/>
<evidence type="ECO:0000256" key="5">
    <source>
        <dbReference type="ARBA" id="ARBA00023136"/>
    </source>
</evidence>
<evidence type="ECO:0000259" key="8">
    <source>
        <dbReference type="Pfam" id="PF02687"/>
    </source>
</evidence>
<protein>
    <submittedName>
        <fullName evidence="10">ABC transporter permease</fullName>
    </submittedName>
</protein>
<keyword evidence="3 7" id="KW-0812">Transmembrane</keyword>
<keyword evidence="11" id="KW-1185">Reference proteome</keyword>
<dbReference type="RefSeq" id="WP_098075674.1">
    <property type="nucleotide sequence ID" value="NZ_PDEQ01000005.1"/>
</dbReference>
<keyword evidence="4 7" id="KW-1133">Transmembrane helix</keyword>
<dbReference type="InterPro" id="IPR025857">
    <property type="entry name" value="MacB_PCD"/>
</dbReference>
<evidence type="ECO:0000256" key="3">
    <source>
        <dbReference type="ARBA" id="ARBA00022692"/>
    </source>
</evidence>
<organism evidence="10 11">
    <name type="scientific">Longibacter salinarum</name>
    <dbReference type="NCBI Taxonomy" id="1850348"/>
    <lineage>
        <taxon>Bacteria</taxon>
        <taxon>Pseudomonadati</taxon>
        <taxon>Rhodothermota</taxon>
        <taxon>Rhodothermia</taxon>
        <taxon>Rhodothermales</taxon>
        <taxon>Salisaetaceae</taxon>
        <taxon>Longibacter</taxon>
    </lineage>
</organism>
<proteinExistence type="inferred from homology"/>
<feature type="transmembrane region" description="Helical" evidence="7">
    <location>
        <begin position="21"/>
        <end position="42"/>
    </location>
</feature>
<sequence>MSVFESIRMALTALRANILRSALTLLGMVIGVFAVIAAVTAVEVIEVYFEESLQIYGSSTFSVERYESQIGGRDREKYHPPITWEQVIRLKRALPGGLQVSVDEDFDWVVKAKYAERETEPNLQLRGTDEHFLSNFGFEMAAGRPITAQDVQYARPVAVLGAPVAETLFPNQSPLGKQVRIGRVRLEVIGVLDEKATFLGFDPNTRVYAPISYMLSTYGDNGRNIASVSVRAPSPQTVGPAQETVMAQMRTIRKVRPGDENNFSLETNASIQDQLASFTGSLGIAGAAIGLISLLAAGIGIMNIMLVSVTERTREIGIRKAVGAKNWHVLSQFLLEAIVLCQIGGLLGILLGALAGNGVAFFFDISMAFPWVWAGIAVTGVTFIAIVFGMYPAFKASRLDPIESLRYE</sequence>
<evidence type="ECO:0000256" key="1">
    <source>
        <dbReference type="ARBA" id="ARBA00004651"/>
    </source>
</evidence>
<keyword evidence="5 7" id="KW-0472">Membrane</keyword>
<name>A0A2A8CWK7_9BACT</name>
<dbReference type="Proteomes" id="UP000220102">
    <property type="component" value="Unassembled WGS sequence"/>
</dbReference>
<evidence type="ECO:0000313" key="10">
    <source>
        <dbReference type="EMBL" id="PEN13082.1"/>
    </source>
</evidence>
<gene>
    <name evidence="10" type="ORF">CRI94_10535</name>
</gene>
<feature type="domain" description="MacB-like periplasmic core" evidence="9">
    <location>
        <begin position="21"/>
        <end position="245"/>
    </location>
</feature>
<comment type="similarity">
    <text evidence="6">Belongs to the ABC-4 integral membrane protein family.</text>
</comment>
<feature type="transmembrane region" description="Helical" evidence="7">
    <location>
        <begin position="282"/>
        <end position="306"/>
    </location>
</feature>
<keyword evidence="2" id="KW-1003">Cell membrane</keyword>
<dbReference type="GO" id="GO:0022857">
    <property type="term" value="F:transmembrane transporter activity"/>
    <property type="evidence" value="ECO:0007669"/>
    <property type="project" value="TreeGrafter"/>
</dbReference>
<dbReference type="Pfam" id="PF12704">
    <property type="entry name" value="MacB_PCD"/>
    <property type="match status" value="1"/>
</dbReference>
<evidence type="ECO:0000313" key="11">
    <source>
        <dbReference type="Proteomes" id="UP000220102"/>
    </source>
</evidence>
<feature type="transmembrane region" description="Helical" evidence="7">
    <location>
        <begin position="327"/>
        <end position="351"/>
    </location>
</feature>
<dbReference type="PANTHER" id="PTHR30572">
    <property type="entry name" value="MEMBRANE COMPONENT OF TRANSPORTER-RELATED"/>
    <property type="match status" value="1"/>
</dbReference>
<evidence type="ECO:0000256" key="4">
    <source>
        <dbReference type="ARBA" id="ARBA00022989"/>
    </source>
</evidence>
<feature type="domain" description="ABC3 transporter permease C-terminal" evidence="8">
    <location>
        <begin position="288"/>
        <end position="401"/>
    </location>
</feature>
<evidence type="ECO:0000259" key="9">
    <source>
        <dbReference type="Pfam" id="PF12704"/>
    </source>
</evidence>
<dbReference type="InterPro" id="IPR050250">
    <property type="entry name" value="Macrolide_Exporter_MacB"/>
</dbReference>
<dbReference type="EMBL" id="PDEQ01000005">
    <property type="protein sequence ID" value="PEN13082.1"/>
    <property type="molecule type" value="Genomic_DNA"/>
</dbReference>
<evidence type="ECO:0000256" key="2">
    <source>
        <dbReference type="ARBA" id="ARBA00022475"/>
    </source>
</evidence>
<evidence type="ECO:0000256" key="6">
    <source>
        <dbReference type="ARBA" id="ARBA00038076"/>
    </source>
</evidence>
<evidence type="ECO:0000256" key="7">
    <source>
        <dbReference type="SAM" id="Phobius"/>
    </source>
</evidence>